<gene>
    <name evidence="1" type="ORF">GPAL_2876</name>
</gene>
<comment type="caution">
    <text evidence="1">The sequence shown here is derived from an EMBL/GenBank/DDBJ whole genome shotgun (WGS) entry which is preliminary data.</text>
</comment>
<evidence type="ECO:0000313" key="1">
    <source>
        <dbReference type="EMBL" id="GAC29727.1"/>
    </source>
</evidence>
<name>K6ZH81_9ALTE</name>
<keyword evidence="2" id="KW-1185">Reference proteome</keyword>
<protein>
    <submittedName>
        <fullName evidence="1">Uncharacterized protein</fullName>
    </submittedName>
</protein>
<accession>K6ZH81</accession>
<evidence type="ECO:0000313" key="2">
    <source>
        <dbReference type="Proteomes" id="UP000006251"/>
    </source>
</evidence>
<sequence>MRLKLGNWSIDDQTLHCAGKSYSMLITTLITPEHNAKNMQLGGALLL</sequence>
<dbReference type="AlphaFoldDB" id="K6ZH81"/>
<organism evidence="1 2">
    <name type="scientific">Brumicola pallidula DSM 14239 = ACAM 615</name>
    <dbReference type="NCBI Taxonomy" id="1121922"/>
    <lineage>
        <taxon>Bacteria</taxon>
        <taxon>Pseudomonadati</taxon>
        <taxon>Pseudomonadota</taxon>
        <taxon>Gammaproteobacteria</taxon>
        <taxon>Alteromonadales</taxon>
        <taxon>Alteromonadaceae</taxon>
        <taxon>Brumicola</taxon>
    </lineage>
</organism>
<reference evidence="2" key="1">
    <citation type="journal article" date="2014" name="Environ. Microbiol.">
        <title>Comparative genomics of the marine bacterial genus Glaciecola reveals the high degree of genomic diversity and genomic characteristic for cold adaptation.</title>
        <authorList>
            <person name="Qin Q.L."/>
            <person name="Xie B.B."/>
            <person name="Yu Y."/>
            <person name="Shu Y.L."/>
            <person name="Rong J.C."/>
            <person name="Zhang Y.J."/>
            <person name="Zhao D.L."/>
            <person name="Chen X.L."/>
            <person name="Zhang X.Y."/>
            <person name="Chen B."/>
            <person name="Zhou B.C."/>
            <person name="Zhang Y.Z."/>
        </authorList>
    </citation>
    <scope>NUCLEOTIDE SEQUENCE [LARGE SCALE GENOMIC DNA]</scope>
    <source>
        <strain evidence="2">ACAM 615</strain>
    </source>
</reference>
<dbReference type="EMBL" id="BAEQ01000050">
    <property type="protein sequence ID" value="GAC29727.1"/>
    <property type="molecule type" value="Genomic_DNA"/>
</dbReference>
<proteinExistence type="predicted"/>
<dbReference type="Proteomes" id="UP000006251">
    <property type="component" value="Unassembled WGS sequence"/>
</dbReference>